<gene>
    <name evidence="2" type="ORF">ASPGLDRAFT_57233</name>
</gene>
<dbReference type="Proteomes" id="UP000184300">
    <property type="component" value="Unassembled WGS sequence"/>
</dbReference>
<dbReference type="GeneID" id="34464502"/>
<keyword evidence="3" id="KW-1185">Reference proteome</keyword>
<evidence type="ECO:0000313" key="2">
    <source>
        <dbReference type="EMBL" id="OJJ85022.1"/>
    </source>
</evidence>
<feature type="region of interest" description="Disordered" evidence="1">
    <location>
        <begin position="214"/>
        <end position="233"/>
    </location>
</feature>
<dbReference type="OrthoDB" id="10398560at2759"/>
<evidence type="ECO:0000313" key="3">
    <source>
        <dbReference type="Proteomes" id="UP000184300"/>
    </source>
</evidence>
<dbReference type="AlphaFoldDB" id="A0A1L9VMC4"/>
<accession>A0A1L9VMC4</accession>
<reference evidence="3" key="1">
    <citation type="journal article" date="2017" name="Genome Biol.">
        <title>Comparative genomics reveals high biological diversity and specific adaptations in the industrially and medically important fungal genus Aspergillus.</title>
        <authorList>
            <person name="de Vries R.P."/>
            <person name="Riley R."/>
            <person name="Wiebenga A."/>
            <person name="Aguilar-Osorio G."/>
            <person name="Amillis S."/>
            <person name="Uchima C.A."/>
            <person name="Anderluh G."/>
            <person name="Asadollahi M."/>
            <person name="Askin M."/>
            <person name="Barry K."/>
            <person name="Battaglia E."/>
            <person name="Bayram O."/>
            <person name="Benocci T."/>
            <person name="Braus-Stromeyer S.A."/>
            <person name="Caldana C."/>
            <person name="Canovas D."/>
            <person name="Cerqueira G.C."/>
            <person name="Chen F."/>
            <person name="Chen W."/>
            <person name="Choi C."/>
            <person name="Clum A."/>
            <person name="Dos Santos R.A."/>
            <person name="Damasio A.R."/>
            <person name="Diallinas G."/>
            <person name="Emri T."/>
            <person name="Fekete E."/>
            <person name="Flipphi M."/>
            <person name="Freyberg S."/>
            <person name="Gallo A."/>
            <person name="Gournas C."/>
            <person name="Habgood R."/>
            <person name="Hainaut M."/>
            <person name="Harispe M.L."/>
            <person name="Henrissat B."/>
            <person name="Hilden K.S."/>
            <person name="Hope R."/>
            <person name="Hossain A."/>
            <person name="Karabika E."/>
            <person name="Karaffa L."/>
            <person name="Karanyi Z."/>
            <person name="Krasevec N."/>
            <person name="Kuo A."/>
            <person name="Kusch H."/>
            <person name="LaButti K."/>
            <person name="Lagendijk E.L."/>
            <person name="Lapidus A."/>
            <person name="Levasseur A."/>
            <person name="Lindquist E."/>
            <person name="Lipzen A."/>
            <person name="Logrieco A.F."/>
            <person name="MacCabe A."/>
            <person name="Maekelae M.R."/>
            <person name="Malavazi I."/>
            <person name="Melin P."/>
            <person name="Meyer V."/>
            <person name="Mielnichuk N."/>
            <person name="Miskei M."/>
            <person name="Molnar A.P."/>
            <person name="Mule G."/>
            <person name="Ngan C.Y."/>
            <person name="Orejas M."/>
            <person name="Orosz E."/>
            <person name="Ouedraogo J.P."/>
            <person name="Overkamp K.M."/>
            <person name="Park H.-S."/>
            <person name="Perrone G."/>
            <person name="Piumi F."/>
            <person name="Punt P.J."/>
            <person name="Ram A.F."/>
            <person name="Ramon A."/>
            <person name="Rauscher S."/>
            <person name="Record E."/>
            <person name="Riano-Pachon D.M."/>
            <person name="Robert V."/>
            <person name="Roehrig J."/>
            <person name="Ruller R."/>
            <person name="Salamov A."/>
            <person name="Salih N.S."/>
            <person name="Samson R.A."/>
            <person name="Sandor E."/>
            <person name="Sanguinetti M."/>
            <person name="Schuetze T."/>
            <person name="Sepcic K."/>
            <person name="Shelest E."/>
            <person name="Sherlock G."/>
            <person name="Sophianopoulou V."/>
            <person name="Squina F.M."/>
            <person name="Sun H."/>
            <person name="Susca A."/>
            <person name="Todd R.B."/>
            <person name="Tsang A."/>
            <person name="Unkles S.E."/>
            <person name="van de Wiele N."/>
            <person name="van Rossen-Uffink D."/>
            <person name="Oliveira J.V."/>
            <person name="Vesth T.C."/>
            <person name="Visser J."/>
            <person name="Yu J.-H."/>
            <person name="Zhou M."/>
            <person name="Andersen M.R."/>
            <person name="Archer D.B."/>
            <person name="Baker S.E."/>
            <person name="Benoit I."/>
            <person name="Brakhage A.A."/>
            <person name="Braus G.H."/>
            <person name="Fischer R."/>
            <person name="Frisvad J.C."/>
            <person name="Goldman G.H."/>
            <person name="Houbraken J."/>
            <person name="Oakley B."/>
            <person name="Pocsi I."/>
            <person name="Scazzocchio C."/>
            <person name="Seiboth B."/>
            <person name="vanKuyk P.A."/>
            <person name="Wortman J."/>
            <person name="Dyer P.S."/>
            <person name="Grigoriev I.V."/>
        </authorList>
    </citation>
    <scope>NUCLEOTIDE SEQUENCE [LARGE SCALE GENOMIC DNA]</scope>
    <source>
        <strain evidence="3">CBS 516.65</strain>
    </source>
</reference>
<dbReference type="RefSeq" id="XP_022401720.1">
    <property type="nucleotide sequence ID" value="XM_022548241.1"/>
</dbReference>
<dbReference type="VEuPathDB" id="FungiDB:ASPGLDRAFT_57233"/>
<proteinExistence type="predicted"/>
<sequence length="247" mass="28613">MNSHLTSLINLTAHDTFENLSHQRTQPTTPSPFSTIRATNISNPRSAQPIDYFTDYQQLHEQLEATGLLYQRKKQTVQPTYTISELTASDKQPLKEPVIEGHPTKCRCVNCVRERKRRQSRGGSQQSHGEPDLNDKFYHCDLVEDERQRHRARLEEVCGRQQREQRQAQQVALALALKEERRRQDELLYVELPKRLRTLCKLALPVMCVRPTPRVTSTSQGEQGGGWQVMSRKGKKARRRMSLAWLD</sequence>
<name>A0A1L9VMC4_ASPGL</name>
<dbReference type="EMBL" id="KV878895">
    <property type="protein sequence ID" value="OJJ85022.1"/>
    <property type="molecule type" value="Genomic_DNA"/>
</dbReference>
<organism evidence="2 3">
    <name type="scientific">Aspergillus glaucus CBS 516.65</name>
    <dbReference type="NCBI Taxonomy" id="1160497"/>
    <lineage>
        <taxon>Eukaryota</taxon>
        <taxon>Fungi</taxon>
        <taxon>Dikarya</taxon>
        <taxon>Ascomycota</taxon>
        <taxon>Pezizomycotina</taxon>
        <taxon>Eurotiomycetes</taxon>
        <taxon>Eurotiomycetidae</taxon>
        <taxon>Eurotiales</taxon>
        <taxon>Aspergillaceae</taxon>
        <taxon>Aspergillus</taxon>
        <taxon>Aspergillus subgen. Aspergillus</taxon>
    </lineage>
</organism>
<evidence type="ECO:0000256" key="1">
    <source>
        <dbReference type="SAM" id="MobiDB-lite"/>
    </source>
</evidence>
<protein>
    <submittedName>
        <fullName evidence="2">Uncharacterized protein</fullName>
    </submittedName>
</protein>